<dbReference type="Gene3D" id="3.60.21.10">
    <property type="match status" value="1"/>
</dbReference>
<dbReference type="PIRSF" id="PIRSF000887">
    <property type="entry name" value="Pesterase_MJ0037"/>
    <property type="match status" value="1"/>
</dbReference>
<organism evidence="2 3">
    <name type="scientific">Ahrensia kielensis</name>
    <dbReference type="NCBI Taxonomy" id="76980"/>
    <lineage>
        <taxon>Bacteria</taxon>
        <taxon>Pseudomonadati</taxon>
        <taxon>Pseudomonadota</taxon>
        <taxon>Alphaproteobacteria</taxon>
        <taxon>Hyphomicrobiales</taxon>
        <taxon>Ahrensiaceae</taxon>
        <taxon>Ahrensia</taxon>
    </lineage>
</organism>
<evidence type="ECO:0000259" key="1">
    <source>
        <dbReference type="Pfam" id="PF00149"/>
    </source>
</evidence>
<dbReference type="Proteomes" id="UP001477870">
    <property type="component" value="Unassembled WGS sequence"/>
</dbReference>
<proteinExistence type="predicted"/>
<dbReference type="GO" id="GO:0016787">
    <property type="term" value="F:hydrolase activity"/>
    <property type="evidence" value="ECO:0007669"/>
    <property type="project" value="UniProtKB-KW"/>
</dbReference>
<dbReference type="RefSeq" id="WP_342845942.1">
    <property type="nucleotide sequence ID" value="NZ_JBBMQO010000001.1"/>
</dbReference>
<evidence type="ECO:0000313" key="3">
    <source>
        <dbReference type="Proteomes" id="UP001477870"/>
    </source>
</evidence>
<accession>A0ABU9T2H3</accession>
<dbReference type="Pfam" id="PF00149">
    <property type="entry name" value="Metallophos"/>
    <property type="match status" value="1"/>
</dbReference>
<protein>
    <submittedName>
        <fullName evidence="2">Ligase-associated DNA damage response endonuclease PdeM</fullName>
        <ecNumber evidence="2">3.1.-.-</ecNumber>
    </submittedName>
</protein>
<keyword evidence="2" id="KW-0255">Endonuclease</keyword>
<name>A0ABU9T2H3_9HYPH</name>
<keyword evidence="3" id="KW-1185">Reference proteome</keyword>
<keyword evidence="2" id="KW-0436">Ligase</keyword>
<dbReference type="GO" id="GO:0004519">
    <property type="term" value="F:endonuclease activity"/>
    <property type="evidence" value="ECO:0007669"/>
    <property type="project" value="UniProtKB-KW"/>
</dbReference>
<evidence type="ECO:0000313" key="2">
    <source>
        <dbReference type="EMBL" id="MEM5500030.1"/>
    </source>
</evidence>
<comment type="caution">
    <text evidence="2">The sequence shown here is derived from an EMBL/GenBank/DDBJ whole genome shotgun (WGS) entry which is preliminary data.</text>
</comment>
<dbReference type="NCBIfam" id="TIGR04123">
    <property type="entry name" value="P_estr_lig_assc"/>
    <property type="match status" value="1"/>
</dbReference>
<dbReference type="EMBL" id="JBBMQO010000001">
    <property type="protein sequence ID" value="MEM5500030.1"/>
    <property type="molecule type" value="Genomic_DNA"/>
</dbReference>
<dbReference type="InterPro" id="IPR026336">
    <property type="entry name" value="PdeM-like"/>
</dbReference>
<dbReference type="InterPro" id="IPR029052">
    <property type="entry name" value="Metallo-depent_PP-like"/>
</dbReference>
<feature type="domain" description="Calcineurin-like phosphoesterase" evidence="1">
    <location>
        <begin position="42"/>
        <end position="139"/>
    </location>
</feature>
<dbReference type="InterPro" id="IPR004843">
    <property type="entry name" value="Calcineurin-like_PHP"/>
</dbReference>
<dbReference type="EC" id="3.1.-.-" evidence="2"/>
<keyword evidence="2" id="KW-0378">Hydrolase</keyword>
<keyword evidence="2" id="KW-0540">Nuclease</keyword>
<dbReference type="PANTHER" id="PTHR39323">
    <property type="entry name" value="BLR1149 PROTEIN"/>
    <property type="match status" value="1"/>
</dbReference>
<dbReference type="PANTHER" id="PTHR39323:SF1">
    <property type="entry name" value="BLR1149 PROTEIN"/>
    <property type="match status" value="1"/>
</dbReference>
<dbReference type="GO" id="GO:0016874">
    <property type="term" value="F:ligase activity"/>
    <property type="evidence" value="ECO:0007669"/>
    <property type="project" value="UniProtKB-KW"/>
</dbReference>
<sequence>MRSGLKTIKDTQAGQPLEIKFGGDALLLDPAGILIIKNINALVVADLHLEKGSSFARRGQFLPPYDTAATLARLTALVDKYNPSIIVSLGDSFHDDEASHRLSDRILETLQTMTHERQMVWITGNHDPSPPSHLPGQCFEELAIGKIVLRHIPDISYKGYEISGHFHPCAQIQVRGKRVRRACFACDGARMIMPSFGVLTGGLNLADHAFNGLFDSASLRAYMQGKNKVFPISSENIIGLRR</sequence>
<reference evidence="2 3" key="1">
    <citation type="submission" date="2024-03" db="EMBL/GenBank/DDBJ databases">
        <title>Community enrichment and isolation of bacterial strains for fucoidan degradation.</title>
        <authorList>
            <person name="Sichert A."/>
        </authorList>
    </citation>
    <scope>NUCLEOTIDE SEQUENCE [LARGE SCALE GENOMIC DNA]</scope>
    <source>
        <strain evidence="2 3">AS62</strain>
    </source>
</reference>
<dbReference type="SUPFAM" id="SSF56300">
    <property type="entry name" value="Metallo-dependent phosphatases"/>
    <property type="match status" value="1"/>
</dbReference>
<dbReference type="InterPro" id="IPR024173">
    <property type="entry name" value="Pesterase_MJ0037-like"/>
</dbReference>
<gene>
    <name evidence="2" type="primary">pdeM</name>
    <name evidence="2" type="ORF">WNY59_00350</name>
</gene>